<gene>
    <name evidence="1" type="primary">moaA</name>
    <name evidence="1" type="ORF">TQ35_0001890</name>
</gene>
<protein>
    <submittedName>
        <fullName evidence="1">GTP 3',8-cyclase MoaA</fullName>
        <ecNumber evidence="1">4.1.99.22</ecNumber>
    </submittedName>
</protein>
<dbReference type="EC" id="4.1.99.22" evidence="1"/>
<name>A0ACC6TMA7_9CREN</name>
<dbReference type="Proteomes" id="UP000053480">
    <property type="component" value="Unassembled WGS sequence"/>
</dbReference>
<dbReference type="EMBL" id="JZWS03000001">
    <property type="protein sequence ID" value="MEW9490943.1"/>
    <property type="molecule type" value="Genomic_DNA"/>
</dbReference>
<accession>A0ACC6TMA7</accession>
<reference evidence="1" key="1">
    <citation type="submission" date="2024-07" db="EMBL/GenBank/DDBJ databases">
        <title>Metagenome and Metagenome-Assembled Genomes of Archaea from a hot spring from the geothermal field of Los Azufres, Mexico.</title>
        <authorList>
            <person name="Marin-Paredes R."/>
            <person name="Martinez-Romero E."/>
            <person name="Servin-Garciduenas L.E."/>
        </authorList>
    </citation>
    <scope>NUCLEOTIDE SEQUENCE</scope>
    <source>
        <strain evidence="1">AZ1-454</strain>
    </source>
</reference>
<sequence length="315" mass="35803">MSDRYGRPLEDLRITLTHVCNFSCFFCHMEGEGLEKLQGLGLEDILLVAKVSREFGVRSVKLTGGEPTLRKDLLEVVRGIKGLGIGDVSMTTNGVLLGSLAEKLKEAGLDRVNVSLHAVSREKFREITGVDAFDKVIYGIKRAVEVGLRPVKLNYVVNKKNEDEVFSFLELAQGLGVDEVHLIELHPVGLGKEYFSYHEGLGKIEGFLKRNSRRVEVRNKHFRPRYYLDGGLVVEVVKPYANPVFCAGCNRIRLTADGKLKTCLYRDDKVIDIRHAFDPSMDEWEKEELVRHAFQIAMSIREPNFKYIYETRQAR</sequence>
<evidence type="ECO:0000313" key="2">
    <source>
        <dbReference type="Proteomes" id="UP000053480"/>
    </source>
</evidence>
<keyword evidence="1" id="KW-0456">Lyase</keyword>
<proteinExistence type="predicted"/>
<evidence type="ECO:0000313" key="1">
    <source>
        <dbReference type="EMBL" id="MEW9490943.1"/>
    </source>
</evidence>
<organism evidence="1 2">
    <name type="scientific">Candidatus Aramenus sulfurataquae</name>
    <dbReference type="NCBI Taxonomy" id="1326980"/>
    <lineage>
        <taxon>Archaea</taxon>
        <taxon>Thermoproteota</taxon>
        <taxon>Thermoprotei</taxon>
        <taxon>Sulfolobales</taxon>
        <taxon>Sulfolobaceae</taxon>
        <taxon>Candidatus Aramenus</taxon>
    </lineage>
</organism>
<comment type="caution">
    <text evidence="1">The sequence shown here is derived from an EMBL/GenBank/DDBJ whole genome shotgun (WGS) entry which is preliminary data.</text>
</comment>